<evidence type="ECO:0000256" key="9">
    <source>
        <dbReference type="ARBA" id="ARBA00023136"/>
    </source>
</evidence>
<dbReference type="GO" id="GO:0009507">
    <property type="term" value="C:chloroplast"/>
    <property type="evidence" value="ECO:0007669"/>
    <property type="project" value="UniProtKB-SubCell"/>
</dbReference>
<evidence type="ECO:0000313" key="11">
    <source>
        <dbReference type="Proteomes" id="UP001489004"/>
    </source>
</evidence>
<evidence type="ECO:0000256" key="7">
    <source>
        <dbReference type="ARBA" id="ARBA00022946"/>
    </source>
</evidence>
<comment type="subcellular location">
    <subcellularLocation>
        <location evidence="1">Membrane</location>
        <topology evidence="1">Multi-pass membrane protein</topology>
    </subcellularLocation>
    <subcellularLocation>
        <location evidence="2">Plastid</location>
        <location evidence="2">Chloroplast</location>
    </subcellularLocation>
</comment>
<keyword evidence="11" id="KW-1185">Reference proteome</keyword>
<dbReference type="GO" id="GO:0016020">
    <property type="term" value="C:membrane"/>
    <property type="evidence" value="ECO:0007669"/>
    <property type="project" value="UniProtKB-SubCell"/>
</dbReference>
<name>A0AAW1QT68_9CHLO</name>
<keyword evidence="5" id="KW-0934">Plastid</keyword>
<organism evidence="10 11">
    <name type="scientific">[Myrmecia] bisecta</name>
    <dbReference type="NCBI Taxonomy" id="41462"/>
    <lineage>
        <taxon>Eukaryota</taxon>
        <taxon>Viridiplantae</taxon>
        <taxon>Chlorophyta</taxon>
        <taxon>core chlorophytes</taxon>
        <taxon>Trebouxiophyceae</taxon>
        <taxon>Trebouxiales</taxon>
        <taxon>Trebouxiaceae</taxon>
        <taxon>Myrmecia</taxon>
    </lineage>
</organism>
<keyword evidence="8" id="KW-1133">Transmembrane helix</keyword>
<evidence type="ECO:0000313" key="10">
    <source>
        <dbReference type="EMBL" id="KAK9824346.1"/>
    </source>
</evidence>
<keyword evidence="6" id="KW-0812">Transmembrane</keyword>
<reference evidence="10 11" key="1">
    <citation type="journal article" date="2024" name="Nat. Commun.">
        <title>Phylogenomics reveals the evolutionary origins of lichenization in chlorophyte algae.</title>
        <authorList>
            <person name="Puginier C."/>
            <person name="Libourel C."/>
            <person name="Otte J."/>
            <person name="Skaloud P."/>
            <person name="Haon M."/>
            <person name="Grisel S."/>
            <person name="Petersen M."/>
            <person name="Berrin J.G."/>
            <person name="Delaux P.M."/>
            <person name="Dal Grande F."/>
            <person name="Keller J."/>
        </authorList>
    </citation>
    <scope>NUCLEOTIDE SEQUENCE [LARGE SCALE GENOMIC DNA]</scope>
    <source>
        <strain evidence="10 11">SAG 2043</strain>
    </source>
</reference>
<dbReference type="Proteomes" id="UP001489004">
    <property type="component" value="Unassembled WGS sequence"/>
</dbReference>
<proteinExistence type="inferred from homology"/>
<comment type="similarity">
    <text evidence="3">Belongs to the RETICULATA family.</text>
</comment>
<evidence type="ECO:0000256" key="8">
    <source>
        <dbReference type="ARBA" id="ARBA00022989"/>
    </source>
</evidence>
<keyword evidence="4" id="KW-0150">Chloroplast</keyword>
<comment type="caution">
    <text evidence="10">The sequence shown here is derived from an EMBL/GenBank/DDBJ whole genome shotgun (WGS) entry which is preliminary data.</text>
</comment>
<evidence type="ECO:0000256" key="5">
    <source>
        <dbReference type="ARBA" id="ARBA00022640"/>
    </source>
</evidence>
<accession>A0AAW1QT68</accession>
<dbReference type="PANTHER" id="PTHR31620">
    <property type="entry name" value="PROTEIN RETICULATA-RELATED 2, CHLOROPLASTIC-RELATED"/>
    <property type="match status" value="1"/>
</dbReference>
<dbReference type="EMBL" id="JALJOR010000002">
    <property type="protein sequence ID" value="KAK9824346.1"/>
    <property type="molecule type" value="Genomic_DNA"/>
</dbReference>
<dbReference type="AlphaFoldDB" id="A0AAW1QT68"/>
<evidence type="ECO:0000256" key="1">
    <source>
        <dbReference type="ARBA" id="ARBA00004141"/>
    </source>
</evidence>
<dbReference type="PANTHER" id="PTHR31620:SF8">
    <property type="entry name" value="PROTEIN RETICULATA-RELATED 4, CHLOROPLASTIC-LIKE"/>
    <property type="match status" value="1"/>
</dbReference>
<protein>
    <submittedName>
        <fullName evidence="10">Uncharacterized protein</fullName>
    </submittedName>
</protein>
<sequence>MGRSRSAEIESILAKAGSSASELPSDMQEALARGALYAQDVKQWLAIASTPLLGWICQHIPAFRDRVLGNPRFLLVLAIEEALGVAAKMSAEVQSRGDDFWKEIHFVASDMALEVIGDFAIVWLLSPSRSFKPPSNNSAARWINGLPGHALQVGPFSPVQRLATIGYRGLQFFCVGFGSSILGHSLTKFMVDRSNEGAGAHKDDKQLAPVLDNSLGWGGFMALSSNSRYQLVNGFEERVLDALVQNNGVKSVVTFLLRFGNTFVGGAQWVWFARCVGLQ</sequence>
<evidence type="ECO:0000256" key="6">
    <source>
        <dbReference type="ARBA" id="ARBA00022692"/>
    </source>
</evidence>
<keyword evidence="7" id="KW-0809">Transit peptide</keyword>
<dbReference type="InterPro" id="IPR021825">
    <property type="entry name" value="RETICULATA-related"/>
</dbReference>
<gene>
    <name evidence="10" type="ORF">WJX72_009595</name>
</gene>
<keyword evidence="9" id="KW-0472">Membrane</keyword>
<evidence type="ECO:0000256" key="4">
    <source>
        <dbReference type="ARBA" id="ARBA00022528"/>
    </source>
</evidence>
<evidence type="ECO:0000256" key="2">
    <source>
        <dbReference type="ARBA" id="ARBA00004229"/>
    </source>
</evidence>
<evidence type="ECO:0000256" key="3">
    <source>
        <dbReference type="ARBA" id="ARBA00010793"/>
    </source>
</evidence>
<dbReference type="Pfam" id="PF11891">
    <property type="entry name" value="RETICULATA-like"/>
    <property type="match status" value="1"/>
</dbReference>